<accession>A0ABR7X7W5</accession>
<dbReference type="Proteomes" id="UP000618754">
    <property type="component" value="Unassembled WGS sequence"/>
</dbReference>
<evidence type="ECO:0000313" key="4">
    <source>
        <dbReference type="EMBL" id="MBD1386654.1"/>
    </source>
</evidence>
<dbReference type="SUPFAM" id="SSF51735">
    <property type="entry name" value="NAD(P)-binding Rossmann-fold domains"/>
    <property type="match status" value="1"/>
</dbReference>
<dbReference type="InterPro" id="IPR051164">
    <property type="entry name" value="NmrA-like_oxidored"/>
</dbReference>
<gene>
    <name evidence="4" type="ORF">IDJ75_15315</name>
</gene>
<sequence length="73" mass="7436">MTALSLPLRTIAVCGATGNQGGAVAAALLRTGRWSVTALTRDPGSVAALRLAELGATVVKADLQDVSSLQRVF</sequence>
<evidence type="ECO:0000259" key="3">
    <source>
        <dbReference type="Pfam" id="PF05368"/>
    </source>
</evidence>
<comment type="similarity">
    <text evidence="1">Belongs to the NmrA-type oxidoreductase family.</text>
</comment>
<dbReference type="InterPro" id="IPR036291">
    <property type="entry name" value="NAD(P)-bd_dom_sf"/>
</dbReference>
<organism evidence="4 5">
    <name type="scientific">Mucilaginibacter rigui</name>
    <dbReference type="NCBI Taxonomy" id="534635"/>
    <lineage>
        <taxon>Bacteria</taxon>
        <taxon>Pseudomonadati</taxon>
        <taxon>Bacteroidota</taxon>
        <taxon>Sphingobacteriia</taxon>
        <taxon>Sphingobacteriales</taxon>
        <taxon>Sphingobacteriaceae</taxon>
        <taxon>Mucilaginibacter</taxon>
    </lineage>
</organism>
<feature type="domain" description="NmrA-like" evidence="3">
    <location>
        <begin position="9"/>
        <end position="73"/>
    </location>
</feature>
<evidence type="ECO:0000256" key="1">
    <source>
        <dbReference type="ARBA" id="ARBA00006328"/>
    </source>
</evidence>
<evidence type="ECO:0000313" key="5">
    <source>
        <dbReference type="Proteomes" id="UP000618754"/>
    </source>
</evidence>
<name>A0ABR7X7W5_9SPHI</name>
<keyword evidence="2" id="KW-0521">NADP</keyword>
<comment type="caution">
    <text evidence="4">The sequence shown here is derived from an EMBL/GenBank/DDBJ whole genome shotgun (WGS) entry which is preliminary data.</text>
</comment>
<protein>
    <submittedName>
        <fullName evidence="4">NmrA family NAD(P)-binding protein</fullName>
    </submittedName>
</protein>
<dbReference type="PANTHER" id="PTHR42748:SF28">
    <property type="entry name" value="NMRA-LIKE DOMAIN-CONTAINING PROTEIN"/>
    <property type="match status" value="1"/>
</dbReference>
<keyword evidence="5" id="KW-1185">Reference proteome</keyword>
<dbReference type="Pfam" id="PF05368">
    <property type="entry name" value="NmrA"/>
    <property type="match status" value="1"/>
</dbReference>
<proteinExistence type="inferred from homology"/>
<reference evidence="4 5" key="1">
    <citation type="submission" date="2020-09" db="EMBL/GenBank/DDBJ databases">
        <title>Novel species of Mucilaginibacter isolated from a glacier on the Tibetan Plateau.</title>
        <authorList>
            <person name="Liu Q."/>
            <person name="Xin Y.-H."/>
        </authorList>
    </citation>
    <scope>NUCLEOTIDE SEQUENCE [LARGE SCALE GENOMIC DNA]</scope>
    <source>
        <strain evidence="4 5">CGMCC 1.13878</strain>
    </source>
</reference>
<evidence type="ECO:0000256" key="2">
    <source>
        <dbReference type="ARBA" id="ARBA00022857"/>
    </source>
</evidence>
<dbReference type="Gene3D" id="3.40.50.720">
    <property type="entry name" value="NAD(P)-binding Rossmann-like Domain"/>
    <property type="match status" value="1"/>
</dbReference>
<dbReference type="InterPro" id="IPR008030">
    <property type="entry name" value="NmrA-like"/>
</dbReference>
<dbReference type="EMBL" id="JACWMW010000003">
    <property type="protein sequence ID" value="MBD1386654.1"/>
    <property type="molecule type" value="Genomic_DNA"/>
</dbReference>
<dbReference type="RefSeq" id="WP_191176493.1">
    <property type="nucleotide sequence ID" value="NZ_JACWMW010000003.1"/>
</dbReference>
<dbReference type="PANTHER" id="PTHR42748">
    <property type="entry name" value="NITROGEN METABOLITE REPRESSION PROTEIN NMRA FAMILY MEMBER"/>
    <property type="match status" value="1"/>
</dbReference>